<keyword evidence="5" id="KW-1185">Reference proteome</keyword>
<keyword evidence="2" id="KW-0732">Signal</keyword>
<dbReference type="PANTHER" id="PTHR42776:SF27">
    <property type="entry name" value="DIPEPTIDYL PEPTIDASE FAMILY MEMBER 6"/>
    <property type="match status" value="1"/>
</dbReference>
<feature type="domain" description="Peptidase S9 prolyl oligopeptidase catalytic" evidence="3">
    <location>
        <begin position="425"/>
        <end position="606"/>
    </location>
</feature>
<dbReference type="AlphaFoldDB" id="A0A923M3Z7"/>
<evidence type="ECO:0000256" key="2">
    <source>
        <dbReference type="SAM" id="SignalP"/>
    </source>
</evidence>
<dbReference type="SUPFAM" id="SSF53474">
    <property type="entry name" value="alpha/beta-Hydrolases"/>
    <property type="match status" value="1"/>
</dbReference>
<dbReference type="PANTHER" id="PTHR42776">
    <property type="entry name" value="SERINE PEPTIDASE S9 FAMILY MEMBER"/>
    <property type="match status" value="1"/>
</dbReference>
<name>A0A923M3Z7_9BURK</name>
<dbReference type="Pfam" id="PF00326">
    <property type="entry name" value="Peptidase_S9"/>
    <property type="match status" value="1"/>
</dbReference>
<evidence type="ECO:0000313" key="4">
    <source>
        <dbReference type="EMBL" id="MBC5763441.1"/>
    </source>
</evidence>
<dbReference type="GO" id="GO:0006508">
    <property type="term" value="P:proteolysis"/>
    <property type="evidence" value="ECO:0007669"/>
    <property type="project" value="InterPro"/>
</dbReference>
<evidence type="ECO:0000259" key="3">
    <source>
        <dbReference type="Pfam" id="PF00326"/>
    </source>
</evidence>
<dbReference type="Proteomes" id="UP000596827">
    <property type="component" value="Unassembled WGS sequence"/>
</dbReference>
<proteinExistence type="predicted"/>
<evidence type="ECO:0000313" key="5">
    <source>
        <dbReference type="Proteomes" id="UP000596827"/>
    </source>
</evidence>
<dbReference type="InterPro" id="IPR001375">
    <property type="entry name" value="Peptidase_S9_cat"/>
</dbReference>
<keyword evidence="1" id="KW-0378">Hydrolase</keyword>
<evidence type="ECO:0000256" key="1">
    <source>
        <dbReference type="ARBA" id="ARBA00022801"/>
    </source>
</evidence>
<dbReference type="Gene3D" id="3.40.50.1820">
    <property type="entry name" value="alpha/beta hydrolase"/>
    <property type="match status" value="1"/>
</dbReference>
<feature type="chain" id="PRO_5037824302" evidence="2">
    <location>
        <begin position="24"/>
        <end position="637"/>
    </location>
</feature>
<dbReference type="EMBL" id="JACORU010000001">
    <property type="protein sequence ID" value="MBC5763441.1"/>
    <property type="molecule type" value="Genomic_DNA"/>
</dbReference>
<dbReference type="SUPFAM" id="SSF82171">
    <property type="entry name" value="DPP6 N-terminal domain-like"/>
    <property type="match status" value="1"/>
</dbReference>
<dbReference type="RefSeq" id="WP_187079888.1">
    <property type="nucleotide sequence ID" value="NZ_JACORU010000001.1"/>
</dbReference>
<feature type="signal peptide" evidence="2">
    <location>
        <begin position="1"/>
        <end position="23"/>
    </location>
</feature>
<protein>
    <submittedName>
        <fullName evidence="4">S9 family peptidase</fullName>
    </submittedName>
</protein>
<accession>A0A923M3Z7</accession>
<dbReference type="InterPro" id="IPR029058">
    <property type="entry name" value="AB_hydrolase_fold"/>
</dbReference>
<reference evidence="4" key="1">
    <citation type="submission" date="2020-08" db="EMBL/GenBank/DDBJ databases">
        <title>Ramlibacter sp. GTP1 16S ribosomal RNA gene genome sequencing and assembly.</title>
        <authorList>
            <person name="Kang M."/>
        </authorList>
    </citation>
    <scope>NUCLEOTIDE SEQUENCE</scope>
    <source>
        <strain evidence="4">GTP1</strain>
    </source>
</reference>
<dbReference type="GO" id="GO:0004252">
    <property type="term" value="F:serine-type endopeptidase activity"/>
    <property type="evidence" value="ECO:0007669"/>
    <property type="project" value="TreeGrafter"/>
</dbReference>
<organism evidence="4 5">
    <name type="scientific">Ramlibacter albus</name>
    <dbReference type="NCBI Taxonomy" id="2079448"/>
    <lineage>
        <taxon>Bacteria</taxon>
        <taxon>Pseudomonadati</taxon>
        <taxon>Pseudomonadota</taxon>
        <taxon>Betaproteobacteria</taxon>
        <taxon>Burkholderiales</taxon>
        <taxon>Comamonadaceae</taxon>
        <taxon>Ramlibacter</taxon>
    </lineage>
</organism>
<comment type="caution">
    <text evidence="4">The sequence shown here is derived from an EMBL/GenBank/DDBJ whole genome shotgun (WGS) entry which is preliminary data.</text>
</comment>
<gene>
    <name evidence="4" type="ORF">H8R02_03205</name>
</gene>
<sequence>MHPFTRALALAASLLLAAVAARAQQPPPVVDFFDRAAMYNEQLAPDGRQLAMVVHPRGQRGRLVVVDTEKLTAKVVASFTNGDVHWVRWINDRRLVFGATGGFHDVTLYRAVNSDGTEMSEPFTSQPPGRFHSPSPLQDSDSFFWASPRYDNIGNFQRVALYRVDSRTRHPIPMRSPGDAYEWAMDEKGEPAAATVREAGGRSSVKYFDPATKDWRTLFEFDTFGTAAMYPVALGPSGSNTLYVRAYNGRDKSALHVYDLAKNQLDPQPLVTLADHDFDGFPVRHAGRIVGFRYTSDAAGTAWVDPAFKAIQDAVDKLLPGTVNTITSAVRNQTTRLLVRSHSDRSPYVFYLYDSATNKLTALGKWRPMIDPKQMARTDVVKYRARDGLEIPARLTLPQGGGKNLPMVVLVHTGAFTRGDGWGWSPEAQFLASRGYAVLQPETRGSRGFGLNHFKAGWKQWGLAMQDDIADGAKWAAQQGIADPARICIAGSVWGGYSALMGLVRDPGLYRCAVAMQAITDLPAFATNWQAFNEELRVHGIPMMVGDAEKDAQQLKETSPLHRAAQIRQPVFLAHWDYRRAVPFEHGSKMRDALKANGVTVDWVDFATDWKLDSEFQDTQEVWGRIEKFLARHLAKP</sequence>